<name>A0ABU8YK00_9CYAN</name>
<dbReference type="EC" id="4.2.2.29" evidence="7"/>
<evidence type="ECO:0000256" key="7">
    <source>
        <dbReference type="HAMAP-Rule" id="MF_02065"/>
    </source>
</evidence>
<evidence type="ECO:0000256" key="1">
    <source>
        <dbReference type="ARBA" id="ARBA00022475"/>
    </source>
</evidence>
<dbReference type="NCBIfam" id="TIGR00247">
    <property type="entry name" value="endolytic transglycosylase MltG"/>
    <property type="match status" value="1"/>
</dbReference>
<keyword evidence="3 7" id="KW-1133">Transmembrane helix</keyword>
<dbReference type="CDD" id="cd08010">
    <property type="entry name" value="MltG_like"/>
    <property type="match status" value="1"/>
</dbReference>
<dbReference type="Gene3D" id="3.30.160.60">
    <property type="entry name" value="Classic Zinc Finger"/>
    <property type="match status" value="1"/>
</dbReference>
<organism evidence="8 9">
    <name type="scientific">Microcoleus anatoxicus PTRS2</name>
    <dbReference type="NCBI Taxonomy" id="2705321"/>
    <lineage>
        <taxon>Bacteria</taxon>
        <taxon>Bacillati</taxon>
        <taxon>Cyanobacteriota</taxon>
        <taxon>Cyanophyceae</taxon>
        <taxon>Oscillatoriophycideae</taxon>
        <taxon>Oscillatoriales</taxon>
        <taxon>Microcoleaceae</taxon>
        <taxon>Microcoleus</taxon>
        <taxon>Microcoleus anatoxicus</taxon>
    </lineage>
</organism>
<evidence type="ECO:0000313" key="8">
    <source>
        <dbReference type="EMBL" id="MEK0184677.1"/>
    </source>
</evidence>
<evidence type="ECO:0000256" key="4">
    <source>
        <dbReference type="ARBA" id="ARBA00023136"/>
    </source>
</evidence>
<comment type="function">
    <text evidence="7">Functions as a peptidoglycan terminase that cleaves nascent peptidoglycan strands endolytically to terminate their elongation.</text>
</comment>
<evidence type="ECO:0000313" key="9">
    <source>
        <dbReference type="Proteomes" id="UP001384579"/>
    </source>
</evidence>
<dbReference type="Pfam" id="PF02618">
    <property type="entry name" value="YceG"/>
    <property type="match status" value="1"/>
</dbReference>
<comment type="catalytic activity">
    <reaction evidence="7">
        <text>a peptidoglycan chain = a peptidoglycan chain with N-acetyl-1,6-anhydromuramyl-[peptide] at the reducing end + a peptidoglycan chain with N-acetylglucosamine at the non-reducing end.</text>
        <dbReference type="EC" id="4.2.2.29"/>
    </reaction>
</comment>
<keyword evidence="6 7" id="KW-0961">Cell wall biogenesis/degradation</keyword>
<feature type="site" description="Important for catalytic activity" evidence="7">
    <location>
        <position position="252"/>
    </location>
</feature>
<protein>
    <recommendedName>
        <fullName evidence="7">Endolytic murein transglycosylase</fullName>
        <ecNumber evidence="7">4.2.2.29</ecNumber>
    </recommendedName>
    <alternativeName>
        <fullName evidence="7">Peptidoglycan lytic transglycosylase</fullName>
    </alternativeName>
    <alternativeName>
        <fullName evidence="7">Peptidoglycan polymerization terminase</fullName>
    </alternativeName>
</protein>
<comment type="subcellular location">
    <subcellularLocation>
        <location evidence="7">Cell membrane</location>
        <topology evidence="7">Single-pass membrane protein</topology>
    </subcellularLocation>
</comment>
<keyword evidence="2 7" id="KW-0812">Transmembrane</keyword>
<comment type="caution">
    <text evidence="8">The sequence shown here is derived from an EMBL/GenBank/DDBJ whole genome shotgun (WGS) entry which is preliminary data.</text>
</comment>
<dbReference type="EMBL" id="JBBLXS010000066">
    <property type="protein sequence ID" value="MEK0184677.1"/>
    <property type="molecule type" value="Genomic_DNA"/>
</dbReference>
<dbReference type="PANTHER" id="PTHR30518:SF2">
    <property type="entry name" value="ENDOLYTIC MUREIN TRANSGLYCOSYLASE"/>
    <property type="match status" value="1"/>
</dbReference>
<evidence type="ECO:0000256" key="3">
    <source>
        <dbReference type="ARBA" id="ARBA00022989"/>
    </source>
</evidence>
<dbReference type="HAMAP" id="MF_02065">
    <property type="entry name" value="MltG"/>
    <property type="match status" value="1"/>
</dbReference>
<evidence type="ECO:0000256" key="2">
    <source>
        <dbReference type="ARBA" id="ARBA00022692"/>
    </source>
</evidence>
<keyword evidence="9" id="KW-1185">Reference proteome</keyword>
<dbReference type="RefSeq" id="WP_340520399.1">
    <property type="nucleotide sequence ID" value="NZ_JBBLXS010000066.1"/>
</dbReference>
<dbReference type="InterPro" id="IPR003770">
    <property type="entry name" value="MLTG-like"/>
</dbReference>
<gene>
    <name evidence="7 8" type="primary">mltG</name>
    <name evidence="8" type="ORF">WMG39_07370</name>
</gene>
<accession>A0ABU8YK00</accession>
<keyword evidence="4 7" id="KW-0472">Membrane</keyword>
<evidence type="ECO:0000256" key="6">
    <source>
        <dbReference type="ARBA" id="ARBA00023316"/>
    </source>
</evidence>
<keyword evidence="1 7" id="KW-1003">Cell membrane</keyword>
<sequence length="374" mass="41445">MDREQLTNSSAREGRKGTPQVSKWLFYLALLPAVWGVCAWQGWAWWSWACAPAKLAAESTTPAVTNAVSIQIPEGTSSQQIGQDLEAAGLIRSASAWNMWARWLTLQNREGGFKAGTYQLSPTQPLSAVADKIWKGEVVQQSFTIPEGWSLTQMSAYFEAQGFFPAKSFMAVASQVPYAQYPWLPSGLPHLEGFLYPDTYQLDGDAVTPEAVIKQMLSRFEQVALPVYQKNQKNTKLDLKEWVTLASIVEKEAVVASERQRISGVFNNRLKKGMPLGSDPTVEYALGIRQTKEKPLTFKQVETPSPYNTYINAGLPPTPIAAPGIASLEATLAPENTEYLYFMARYDGTHIFSRTQAEHDAAVAQIDQKVRSGQ</sequence>
<feature type="transmembrane region" description="Helical" evidence="7">
    <location>
        <begin position="24"/>
        <end position="46"/>
    </location>
</feature>
<evidence type="ECO:0000256" key="5">
    <source>
        <dbReference type="ARBA" id="ARBA00023239"/>
    </source>
</evidence>
<reference evidence="8 9" key="1">
    <citation type="journal article" date="2020" name="Harmful Algae">
        <title>Molecular and morphological characterization of a novel dihydroanatoxin-a producing Microcoleus species (cyanobacteria) from the Russian River, California, USA.</title>
        <authorList>
            <person name="Conklin K.Y."/>
            <person name="Stancheva R."/>
            <person name="Otten T.G."/>
            <person name="Fadness R."/>
            <person name="Boyer G.L."/>
            <person name="Read B."/>
            <person name="Zhang X."/>
            <person name="Sheath R.G."/>
        </authorList>
    </citation>
    <scope>NUCLEOTIDE SEQUENCE [LARGE SCALE GENOMIC DNA]</scope>
    <source>
        <strain evidence="8 9">PTRS2</strain>
    </source>
</reference>
<proteinExistence type="inferred from homology"/>
<dbReference type="Proteomes" id="UP001384579">
    <property type="component" value="Unassembled WGS sequence"/>
</dbReference>
<comment type="similarity">
    <text evidence="7">Belongs to the transglycosylase MltG family.</text>
</comment>
<dbReference type="Gene3D" id="3.30.1490.480">
    <property type="entry name" value="Endolytic murein transglycosylase"/>
    <property type="match status" value="1"/>
</dbReference>
<keyword evidence="5 7" id="KW-0456">Lyase</keyword>
<dbReference type="PANTHER" id="PTHR30518">
    <property type="entry name" value="ENDOLYTIC MUREIN TRANSGLYCOSYLASE"/>
    <property type="match status" value="1"/>
</dbReference>